<evidence type="ECO:0000256" key="2">
    <source>
        <dbReference type="ARBA" id="ARBA00022458"/>
    </source>
</evidence>
<dbReference type="InterPro" id="IPR001451">
    <property type="entry name" value="Hexapep"/>
</dbReference>
<dbReference type="AlphaFoldDB" id="A0A1I7AML2"/>
<evidence type="ECO:0000256" key="5">
    <source>
        <dbReference type="ARBA" id="ARBA00023315"/>
    </source>
</evidence>
<gene>
    <name evidence="9" type="ORF">SAMN05216236_10764</name>
</gene>
<dbReference type="InterPro" id="IPR011004">
    <property type="entry name" value="Trimer_LpxA-like_sf"/>
</dbReference>
<protein>
    <recommendedName>
        <fullName evidence="7">Nodulation protein L</fullName>
    </recommendedName>
</protein>
<dbReference type="Pfam" id="PF00132">
    <property type="entry name" value="Hexapep"/>
    <property type="match status" value="1"/>
</dbReference>
<dbReference type="SMART" id="SM01266">
    <property type="entry name" value="Mac"/>
    <property type="match status" value="1"/>
</dbReference>
<dbReference type="InterPro" id="IPR018357">
    <property type="entry name" value="Hexapep_transf_CS"/>
</dbReference>
<keyword evidence="4" id="KW-0677">Repeat</keyword>
<dbReference type="InterPro" id="IPR051159">
    <property type="entry name" value="Hexapeptide_acetyltransf"/>
</dbReference>
<dbReference type="PANTHER" id="PTHR23416:SF23">
    <property type="entry name" value="ACETYLTRANSFERASE C18B11.09C-RELATED"/>
    <property type="match status" value="1"/>
</dbReference>
<evidence type="ECO:0000256" key="4">
    <source>
        <dbReference type="ARBA" id="ARBA00022737"/>
    </source>
</evidence>
<dbReference type="InterPro" id="IPR024688">
    <property type="entry name" value="Mac_dom"/>
</dbReference>
<dbReference type="SUPFAM" id="SSF51161">
    <property type="entry name" value="Trimeric LpxA-like enzymes"/>
    <property type="match status" value="1"/>
</dbReference>
<name>A0A1I7AML2_9RHOB</name>
<keyword evidence="3 9" id="KW-0808">Transferase</keyword>
<proteinExistence type="inferred from homology"/>
<dbReference type="EMBL" id="FPAW01000007">
    <property type="protein sequence ID" value="SFT76189.1"/>
    <property type="molecule type" value="Genomic_DNA"/>
</dbReference>
<dbReference type="eggNOG" id="COG0110">
    <property type="taxonomic scope" value="Bacteria"/>
</dbReference>
<keyword evidence="10" id="KW-1185">Reference proteome</keyword>
<dbReference type="GO" id="GO:0008374">
    <property type="term" value="F:O-acyltransferase activity"/>
    <property type="evidence" value="ECO:0007669"/>
    <property type="project" value="TreeGrafter"/>
</dbReference>
<evidence type="ECO:0000313" key="10">
    <source>
        <dbReference type="Proteomes" id="UP000182466"/>
    </source>
</evidence>
<keyword evidence="5" id="KW-0012">Acyltransferase</keyword>
<dbReference type="PROSITE" id="PS00101">
    <property type="entry name" value="HEXAPEP_TRANSFERASES"/>
    <property type="match status" value="1"/>
</dbReference>
<dbReference type="Gene3D" id="2.160.10.10">
    <property type="entry name" value="Hexapeptide repeat proteins"/>
    <property type="match status" value="1"/>
</dbReference>
<evidence type="ECO:0000256" key="7">
    <source>
        <dbReference type="ARBA" id="ARBA00067695"/>
    </source>
</evidence>
<dbReference type="PANTHER" id="PTHR23416">
    <property type="entry name" value="SIALIC ACID SYNTHASE-RELATED"/>
    <property type="match status" value="1"/>
</dbReference>
<dbReference type="FunFam" id="2.160.10.10:FF:000025">
    <property type="entry name" value="Hexapeptide-repeat containing-acetyltransferase"/>
    <property type="match status" value="1"/>
</dbReference>
<evidence type="ECO:0000313" key="9">
    <source>
        <dbReference type="EMBL" id="SFT76189.1"/>
    </source>
</evidence>
<evidence type="ECO:0000256" key="1">
    <source>
        <dbReference type="ARBA" id="ARBA00007274"/>
    </source>
</evidence>
<dbReference type="GO" id="GO:0005829">
    <property type="term" value="C:cytosol"/>
    <property type="evidence" value="ECO:0007669"/>
    <property type="project" value="TreeGrafter"/>
</dbReference>
<reference evidence="9 10" key="1">
    <citation type="submission" date="2016-10" db="EMBL/GenBank/DDBJ databases">
        <authorList>
            <person name="de Groot N.N."/>
        </authorList>
    </citation>
    <scope>NUCLEOTIDE SEQUENCE [LARGE SCALE GENOMIC DNA]</scope>
    <source>
        <strain evidence="9 10">CGMCC 1.10959</strain>
    </source>
</reference>
<accession>A0A1I7AML2</accession>
<evidence type="ECO:0000259" key="8">
    <source>
        <dbReference type="SMART" id="SM01266"/>
    </source>
</evidence>
<dbReference type="GO" id="GO:0016407">
    <property type="term" value="F:acetyltransferase activity"/>
    <property type="evidence" value="ECO:0007669"/>
    <property type="project" value="InterPro"/>
</dbReference>
<dbReference type="STRING" id="999627.SAMN05216236_10764"/>
<evidence type="ECO:0000256" key="3">
    <source>
        <dbReference type="ARBA" id="ARBA00022679"/>
    </source>
</evidence>
<comment type="similarity">
    <text evidence="1">Belongs to the transferase hexapeptide repeat family.</text>
</comment>
<dbReference type="OrthoDB" id="9815592at2"/>
<sequence length="175" mass="18268">MDAGNWYTCHDPELARMQASARRAVHAHNTRPPARRGAMATELADLLGAVGQGCFIEAPFHVAYGVNLRLGNRVYFNAGCAVLDTGPVEIGDDCMFGPAVQIYCAQHAKDPDARAAGQEIALPVRIGANVWVGGGAIVMPGVTIGDRAIIGAGAVVTHDVPADRTVIGNPARSLS</sequence>
<feature type="domain" description="Maltose/galactoside acetyltransferase" evidence="8">
    <location>
        <begin position="1"/>
        <end position="52"/>
    </location>
</feature>
<keyword evidence="2" id="KW-0536">Nodulation</keyword>
<dbReference type="Pfam" id="PF12464">
    <property type="entry name" value="Mac"/>
    <property type="match status" value="1"/>
</dbReference>
<comment type="function">
    <text evidence="6">Acetyltransferase implicated in the O-acetylation of Nod factors.</text>
</comment>
<dbReference type="Proteomes" id="UP000182466">
    <property type="component" value="Unassembled WGS sequence"/>
</dbReference>
<evidence type="ECO:0000256" key="6">
    <source>
        <dbReference type="ARBA" id="ARBA00055587"/>
    </source>
</evidence>
<organism evidence="9 10">
    <name type="scientific">Sedimentitalea nanhaiensis</name>
    <dbReference type="NCBI Taxonomy" id="999627"/>
    <lineage>
        <taxon>Bacteria</taxon>
        <taxon>Pseudomonadati</taxon>
        <taxon>Pseudomonadota</taxon>
        <taxon>Alphaproteobacteria</taxon>
        <taxon>Rhodobacterales</taxon>
        <taxon>Paracoccaceae</taxon>
        <taxon>Sedimentitalea</taxon>
    </lineage>
</organism>
<dbReference type="CDD" id="cd03357">
    <property type="entry name" value="LbH_MAT_GAT"/>
    <property type="match status" value="1"/>
</dbReference>